<name>A0A9W8LST0_9FUNG</name>
<feature type="transmembrane region" description="Helical" evidence="6">
    <location>
        <begin position="482"/>
        <end position="501"/>
    </location>
</feature>
<proteinExistence type="predicted"/>
<comment type="caution">
    <text evidence="8">The sequence shown here is derived from an EMBL/GenBank/DDBJ whole genome shotgun (WGS) entry which is preliminary data.</text>
</comment>
<evidence type="ECO:0000256" key="4">
    <source>
        <dbReference type="ARBA" id="ARBA00023136"/>
    </source>
</evidence>
<feature type="transmembrane region" description="Helical" evidence="6">
    <location>
        <begin position="423"/>
        <end position="439"/>
    </location>
</feature>
<accession>A0A9W8LST0</accession>
<feature type="transmembrane region" description="Helical" evidence="6">
    <location>
        <begin position="159"/>
        <end position="178"/>
    </location>
</feature>
<feature type="transmembrane region" description="Helical" evidence="6">
    <location>
        <begin position="92"/>
        <end position="116"/>
    </location>
</feature>
<feature type="transmembrane region" description="Helical" evidence="6">
    <location>
        <begin position="248"/>
        <end position="268"/>
    </location>
</feature>
<feature type="region of interest" description="Disordered" evidence="5">
    <location>
        <begin position="1"/>
        <end position="80"/>
    </location>
</feature>
<dbReference type="SUPFAM" id="SSF103473">
    <property type="entry name" value="MFS general substrate transporter"/>
    <property type="match status" value="2"/>
</dbReference>
<dbReference type="PANTHER" id="PTHR23501">
    <property type="entry name" value="MAJOR FACILITATOR SUPERFAMILY"/>
    <property type="match status" value="1"/>
</dbReference>
<dbReference type="GO" id="GO:0005886">
    <property type="term" value="C:plasma membrane"/>
    <property type="evidence" value="ECO:0007669"/>
    <property type="project" value="TreeGrafter"/>
</dbReference>
<reference evidence="8" key="1">
    <citation type="submission" date="2022-07" db="EMBL/GenBank/DDBJ databases">
        <title>Phylogenomic reconstructions and comparative analyses of Kickxellomycotina fungi.</title>
        <authorList>
            <person name="Reynolds N.K."/>
            <person name="Stajich J.E."/>
            <person name="Barry K."/>
            <person name="Grigoriev I.V."/>
            <person name="Crous P."/>
            <person name="Smith M.E."/>
        </authorList>
    </citation>
    <scope>NUCLEOTIDE SEQUENCE</scope>
    <source>
        <strain evidence="8">NRRL 1565</strain>
    </source>
</reference>
<feature type="transmembrane region" description="Helical" evidence="6">
    <location>
        <begin position="289"/>
        <end position="306"/>
    </location>
</feature>
<feature type="transmembrane region" description="Helical" evidence="6">
    <location>
        <begin position="387"/>
        <end position="411"/>
    </location>
</feature>
<dbReference type="CDD" id="cd17502">
    <property type="entry name" value="MFS_Azr1_MDR_like"/>
    <property type="match status" value="1"/>
</dbReference>
<keyword evidence="2 6" id="KW-0812">Transmembrane</keyword>
<dbReference type="EMBL" id="JANBUO010000667">
    <property type="protein sequence ID" value="KAJ2802400.1"/>
    <property type="molecule type" value="Genomic_DNA"/>
</dbReference>
<evidence type="ECO:0000259" key="7">
    <source>
        <dbReference type="PROSITE" id="PS50850"/>
    </source>
</evidence>
<evidence type="ECO:0000313" key="9">
    <source>
        <dbReference type="Proteomes" id="UP001140094"/>
    </source>
</evidence>
<keyword evidence="3 6" id="KW-1133">Transmembrane helix</keyword>
<comment type="subcellular location">
    <subcellularLocation>
        <location evidence="1">Membrane</location>
        <topology evidence="1">Multi-pass membrane protein</topology>
    </subcellularLocation>
</comment>
<feature type="transmembrane region" description="Helical" evidence="6">
    <location>
        <begin position="184"/>
        <end position="205"/>
    </location>
</feature>
<dbReference type="GO" id="GO:0022857">
    <property type="term" value="F:transmembrane transporter activity"/>
    <property type="evidence" value="ECO:0007669"/>
    <property type="project" value="InterPro"/>
</dbReference>
<feature type="transmembrane region" description="Helical" evidence="6">
    <location>
        <begin position="561"/>
        <end position="579"/>
    </location>
</feature>
<dbReference type="Proteomes" id="UP001140094">
    <property type="component" value="Unassembled WGS sequence"/>
</dbReference>
<dbReference type="InterPro" id="IPR020846">
    <property type="entry name" value="MFS_dom"/>
</dbReference>
<feature type="compositionally biased region" description="Basic and acidic residues" evidence="5">
    <location>
        <begin position="605"/>
        <end position="614"/>
    </location>
</feature>
<feature type="transmembrane region" description="Helical" evidence="6">
    <location>
        <begin position="451"/>
        <end position="470"/>
    </location>
</feature>
<feature type="region of interest" description="Disordered" evidence="5">
    <location>
        <begin position="593"/>
        <end position="614"/>
    </location>
</feature>
<feature type="domain" description="Major facilitator superfamily (MFS) profile" evidence="7">
    <location>
        <begin position="94"/>
        <end position="587"/>
    </location>
</feature>
<dbReference type="PROSITE" id="PS50850">
    <property type="entry name" value="MFS"/>
    <property type="match status" value="1"/>
</dbReference>
<dbReference type="AlphaFoldDB" id="A0A9W8LST0"/>
<dbReference type="OrthoDB" id="10021397at2759"/>
<dbReference type="Gene3D" id="1.20.1720.10">
    <property type="entry name" value="Multidrug resistance protein D"/>
    <property type="match status" value="1"/>
</dbReference>
<evidence type="ECO:0000256" key="2">
    <source>
        <dbReference type="ARBA" id="ARBA00022692"/>
    </source>
</evidence>
<evidence type="ECO:0000256" key="3">
    <source>
        <dbReference type="ARBA" id="ARBA00022989"/>
    </source>
</evidence>
<feature type="transmembrane region" description="Helical" evidence="6">
    <location>
        <begin position="312"/>
        <end position="334"/>
    </location>
</feature>
<feature type="compositionally biased region" description="Polar residues" evidence="5">
    <location>
        <begin position="593"/>
        <end position="604"/>
    </location>
</feature>
<evidence type="ECO:0000256" key="5">
    <source>
        <dbReference type="SAM" id="MobiDB-lite"/>
    </source>
</evidence>
<dbReference type="Gene3D" id="1.20.1250.20">
    <property type="entry name" value="MFS general substrate transporter like domains"/>
    <property type="match status" value="1"/>
</dbReference>
<dbReference type="Pfam" id="PF07690">
    <property type="entry name" value="MFS_1"/>
    <property type="match status" value="1"/>
</dbReference>
<evidence type="ECO:0000313" key="8">
    <source>
        <dbReference type="EMBL" id="KAJ2802400.1"/>
    </source>
</evidence>
<dbReference type="PRINTS" id="PR01036">
    <property type="entry name" value="TCRTETB"/>
</dbReference>
<protein>
    <recommendedName>
        <fullName evidence="7">Major facilitator superfamily (MFS) profile domain-containing protein</fullName>
    </recommendedName>
</protein>
<evidence type="ECO:0000256" key="1">
    <source>
        <dbReference type="ARBA" id="ARBA00004141"/>
    </source>
</evidence>
<sequence length="614" mass="66020">MAAAGSAASKLTDNSDKSSTNSSSEVCAADKTAVPTTAAPTLTRIGSEVANESTKPHSKSGGNDEDDEDDRDEKHVGNTQSIISSMSLQRRILTMSALSLSVFIGSLEQTIVAGSLPAIAENFEALDSINWVATSFLLASTAMQPLYGRLSDIFGRIETLIAGMLVFLAGSAVSGAASSMGMLIGGRVIQGLGASALISLVMVIVSDISIERERAKITSVFAAIWAASSVLGPVLGGVFTQSGGGWRWVFYFSLPVGGLAGIFIVIFLRLPRPRDSFWEKLRRIDFAGMIIMVGGMVMVLLALSYGGKDYPWSSALVLCLLIFGIVVLGIFILVEWKIPKEPIVPLRLFKNRNVGLALTQQIFMGATLFGPTYYIPIYFSIVKNSSSIVAGLYLLPYLLPITILSVASGFFVSKTGRYREPQWVGSAILTAGLCLLILFDENVTTGKATGILIVSGIGMGILMQPVLLCLQTAILARDIATGTTLFVAIRSLGGSVGLAVFQTVQQNRLNALLAPLYEKYAEHKSIIDATVQNQAAIYYDNVPNDLREELVQVFVKALRSVFYSMIPFGALLFILSLFLKHIPLRTKMAKTQANSDYKNNNTSGTEEKQDKNAV</sequence>
<feature type="transmembrane region" description="Helical" evidence="6">
    <location>
        <begin position="128"/>
        <end position="147"/>
    </location>
</feature>
<dbReference type="InterPro" id="IPR036259">
    <property type="entry name" value="MFS_trans_sf"/>
</dbReference>
<keyword evidence="4 6" id="KW-0472">Membrane</keyword>
<feature type="compositionally biased region" description="Low complexity" evidence="5">
    <location>
        <begin position="17"/>
        <end position="43"/>
    </location>
</feature>
<keyword evidence="9" id="KW-1185">Reference proteome</keyword>
<dbReference type="PANTHER" id="PTHR23501:SF102">
    <property type="entry name" value="DRUG TRANSPORTER, PUTATIVE (AFU_ORTHOLOGUE AFUA_3G08530)-RELATED"/>
    <property type="match status" value="1"/>
</dbReference>
<dbReference type="InterPro" id="IPR011701">
    <property type="entry name" value="MFS"/>
</dbReference>
<feature type="transmembrane region" description="Helical" evidence="6">
    <location>
        <begin position="354"/>
        <end position="375"/>
    </location>
</feature>
<organism evidence="8 9">
    <name type="scientific">Coemansia guatemalensis</name>
    <dbReference type="NCBI Taxonomy" id="2761395"/>
    <lineage>
        <taxon>Eukaryota</taxon>
        <taxon>Fungi</taxon>
        <taxon>Fungi incertae sedis</taxon>
        <taxon>Zoopagomycota</taxon>
        <taxon>Kickxellomycotina</taxon>
        <taxon>Kickxellomycetes</taxon>
        <taxon>Kickxellales</taxon>
        <taxon>Kickxellaceae</taxon>
        <taxon>Coemansia</taxon>
    </lineage>
</organism>
<evidence type="ECO:0000256" key="6">
    <source>
        <dbReference type="SAM" id="Phobius"/>
    </source>
</evidence>
<gene>
    <name evidence="8" type="ORF">H4R20_003292</name>
</gene>
<feature type="transmembrane region" description="Helical" evidence="6">
    <location>
        <begin position="217"/>
        <end position="236"/>
    </location>
</feature>